<accession>A0A2G9RV74</accession>
<dbReference type="OrthoDB" id="372421at2759"/>
<dbReference type="AlphaFoldDB" id="A0A2G9RV74"/>
<evidence type="ECO:0000313" key="1">
    <source>
        <dbReference type="EMBL" id="PIO31798.1"/>
    </source>
</evidence>
<gene>
    <name evidence="1" type="ORF">AB205_0003340</name>
</gene>
<name>A0A2G9RV74_AQUCT</name>
<organism evidence="1 2">
    <name type="scientific">Aquarana catesbeiana</name>
    <name type="common">American bullfrog</name>
    <name type="synonym">Rana catesbeiana</name>
    <dbReference type="NCBI Taxonomy" id="8400"/>
    <lineage>
        <taxon>Eukaryota</taxon>
        <taxon>Metazoa</taxon>
        <taxon>Chordata</taxon>
        <taxon>Craniata</taxon>
        <taxon>Vertebrata</taxon>
        <taxon>Euteleostomi</taxon>
        <taxon>Amphibia</taxon>
        <taxon>Batrachia</taxon>
        <taxon>Anura</taxon>
        <taxon>Neobatrachia</taxon>
        <taxon>Ranoidea</taxon>
        <taxon>Ranidae</taxon>
        <taxon>Aquarana</taxon>
    </lineage>
</organism>
<reference evidence="2" key="1">
    <citation type="journal article" date="2017" name="Nat. Commun.">
        <title>The North American bullfrog draft genome provides insight into hormonal regulation of long noncoding RNA.</title>
        <authorList>
            <person name="Hammond S.A."/>
            <person name="Warren R.L."/>
            <person name="Vandervalk B.P."/>
            <person name="Kucuk E."/>
            <person name="Khan H."/>
            <person name="Gibb E.A."/>
            <person name="Pandoh P."/>
            <person name="Kirk H."/>
            <person name="Zhao Y."/>
            <person name="Jones M."/>
            <person name="Mungall A.J."/>
            <person name="Coope R."/>
            <person name="Pleasance S."/>
            <person name="Moore R.A."/>
            <person name="Holt R.A."/>
            <person name="Round J.M."/>
            <person name="Ohora S."/>
            <person name="Walle B.V."/>
            <person name="Veldhoen N."/>
            <person name="Helbing C.C."/>
            <person name="Birol I."/>
        </authorList>
    </citation>
    <scope>NUCLEOTIDE SEQUENCE [LARGE SCALE GENOMIC DNA]</scope>
</reference>
<dbReference type="Proteomes" id="UP000228934">
    <property type="component" value="Unassembled WGS sequence"/>
</dbReference>
<sequence>MPCCYVVAPNLPLPGLWRSASLPPSPVLLENVRVRVQSSRFHADNIRLDIISNKPHISQEELPSNTPGSNLGRTELVREVTRTAIEAQLAKEEEAAEKQFGLQNREYRQTRGRSLYTLLEEVRDLALLSLSEE</sequence>
<dbReference type="EMBL" id="KV932691">
    <property type="protein sequence ID" value="PIO31798.1"/>
    <property type="molecule type" value="Genomic_DNA"/>
</dbReference>
<protein>
    <submittedName>
        <fullName evidence="1">Uncharacterized protein</fullName>
    </submittedName>
</protein>
<proteinExistence type="predicted"/>
<evidence type="ECO:0000313" key="2">
    <source>
        <dbReference type="Proteomes" id="UP000228934"/>
    </source>
</evidence>
<keyword evidence="2" id="KW-1185">Reference proteome</keyword>